<evidence type="ECO:0000259" key="6">
    <source>
        <dbReference type="Pfam" id="PF00892"/>
    </source>
</evidence>
<feature type="domain" description="EamA" evidence="6">
    <location>
        <begin position="160"/>
        <end position="285"/>
    </location>
</feature>
<accession>A0A975G881</accession>
<dbReference type="SUPFAM" id="SSF103481">
    <property type="entry name" value="Multidrug resistance efflux transporter EmrE"/>
    <property type="match status" value="2"/>
</dbReference>
<evidence type="ECO:0000256" key="1">
    <source>
        <dbReference type="ARBA" id="ARBA00004141"/>
    </source>
</evidence>
<keyword evidence="4 5" id="KW-0472">Membrane</keyword>
<reference evidence="7" key="1">
    <citation type="submission" date="2021-04" db="EMBL/GenBank/DDBJ databases">
        <title>Luteolibacter sp. 32A isolated from the skin of an Anderson's salamander (Ambystoma andersonii).</title>
        <authorList>
            <person name="Spergser J."/>
            <person name="Busse H.-J."/>
        </authorList>
    </citation>
    <scope>NUCLEOTIDE SEQUENCE</scope>
    <source>
        <strain evidence="7">32A</strain>
    </source>
</reference>
<dbReference type="KEGG" id="lamb:KBB96_17280"/>
<feature type="transmembrane region" description="Helical" evidence="5">
    <location>
        <begin position="246"/>
        <end position="265"/>
    </location>
</feature>
<comment type="subcellular location">
    <subcellularLocation>
        <location evidence="1">Membrane</location>
        <topology evidence="1">Multi-pass membrane protein</topology>
    </subcellularLocation>
</comment>
<dbReference type="Proteomes" id="UP000676169">
    <property type="component" value="Chromosome"/>
</dbReference>
<keyword evidence="8" id="KW-1185">Reference proteome</keyword>
<dbReference type="InterPro" id="IPR037185">
    <property type="entry name" value="EmrE-like"/>
</dbReference>
<protein>
    <submittedName>
        <fullName evidence="7">DMT family transporter</fullName>
    </submittedName>
</protein>
<dbReference type="EMBL" id="CP073100">
    <property type="protein sequence ID" value="QUE50603.1"/>
    <property type="molecule type" value="Genomic_DNA"/>
</dbReference>
<dbReference type="GO" id="GO:0016020">
    <property type="term" value="C:membrane"/>
    <property type="evidence" value="ECO:0007669"/>
    <property type="project" value="UniProtKB-SubCell"/>
</dbReference>
<evidence type="ECO:0000256" key="3">
    <source>
        <dbReference type="ARBA" id="ARBA00022989"/>
    </source>
</evidence>
<feature type="transmembrane region" description="Helical" evidence="5">
    <location>
        <begin position="271"/>
        <end position="289"/>
    </location>
</feature>
<dbReference type="AlphaFoldDB" id="A0A975G881"/>
<feature type="transmembrane region" description="Helical" evidence="5">
    <location>
        <begin position="102"/>
        <end position="125"/>
    </location>
</feature>
<evidence type="ECO:0000256" key="4">
    <source>
        <dbReference type="ARBA" id="ARBA00023136"/>
    </source>
</evidence>
<dbReference type="PANTHER" id="PTHR22911">
    <property type="entry name" value="ACYL-MALONYL CONDENSING ENZYME-RELATED"/>
    <property type="match status" value="1"/>
</dbReference>
<keyword evidence="2 5" id="KW-0812">Transmembrane</keyword>
<evidence type="ECO:0000256" key="2">
    <source>
        <dbReference type="ARBA" id="ARBA00022692"/>
    </source>
</evidence>
<organism evidence="7 8">
    <name type="scientific">Luteolibacter ambystomatis</name>
    <dbReference type="NCBI Taxonomy" id="2824561"/>
    <lineage>
        <taxon>Bacteria</taxon>
        <taxon>Pseudomonadati</taxon>
        <taxon>Verrucomicrobiota</taxon>
        <taxon>Verrucomicrobiia</taxon>
        <taxon>Verrucomicrobiales</taxon>
        <taxon>Verrucomicrobiaceae</taxon>
        <taxon>Luteolibacter</taxon>
    </lineage>
</organism>
<sequence>MTDPPDASLTDRRGILLMLLSVLLFSANTLIIRGVSTHVPAADGWLASLFRGVCGLIIVAALYGSGRGFNPRRLIGSRLVMIRGVVGAIGILAFYISVTKLGAARAVVLNLTYPAFATIIAALWLKETITRAAILWMGLAFLGLLLFLGGDGKLLHPSPYDLLGLFGAVAAGWVVVVIRRLRHEEHPATIYASQAFYGLLASVPAVTKVPSLPPLAWIGLIAAATVVCFAQLLMTKAYQALPVSRGSAMQMTLPLVTAVGGFAFFRETFHLPELGGAALTLLATWRVVAAR</sequence>
<name>A0A975G881_9BACT</name>
<feature type="domain" description="EamA" evidence="6">
    <location>
        <begin position="13"/>
        <end position="148"/>
    </location>
</feature>
<dbReference type="InterPro" id="IPR000620">
    <property type="entry name" value="EamA_dom"/>
</dbReference>
<feature type="transmembrane region" description="Helical" evidence="5">
    <location>
        <begin position="132"/>
        <end position="150"/>
    </location>
</feature>
<evidence type="ECO:0000313" key="7">
    <source>
        <dbReference type="EMBL" id="QUE50603.1"/>
    </source>
</evidence>
<feature type="transmembrane region" description="Helical" evidence="5">
    <location>
        <begin position="190"/>
        <end position="209"/>
    </location>
</feature>
<feature type="transmembrane region" description="Helical" evidence="5">
    <location>
        <begin position="14"/>
        <end position="32"/>
    </location>
</feature>
<feature type="transmembrane region" description="Helical" evidence="5">
    <location>
        <begin position="162"/>
        <end position="178"/>
    </location>
</feature>
<feature type="transmembrane region" description="Helical" evidence="5">
    <location>
        <begin position="44"/>
        <end position="63"/>
    </location>
</feature>
<dbReference type="Pfam" id="PF00892">
    <property type="entry name" value="EamA"/>
    <property type="match status" value="2"/>
</dbReference>
<feature type="transmembrane region" description="Helical" evidence="5">
    <location>
        <begin position="75"/>
        <end position="96"/>
    </location>
</feature>
<keyword evidence="3 5" id="KW-1133">Transmembrane helix</keyword>
<dbReference type="RefSeq" id="WP_211630743.1">
    <property type="nucleotide sequence ID" value="NZ_CP073100.1"/>
</dbReference>
<feature type="transmembrane region" description="Helical" evidence="5">
    <location>
        <begin position="215"/>
        <end position="234"/>
    </location>
</feature>
<evidence type="ECO:0000313" key="8">
    <source>
        <dbReference type="Proteomes" id="UP000676169"/>
    </source>
</evidence>
<gene>
    <name evidence="7" type="ORF">KBB96_17280</name>
</gene>
<dbReference type="PANTHER" id="PTHR22911:SF6">
    <property type="entry name" value="SOLUTE CARRIER FAMILY 35 MEMBER G1"/>
    <property type="match status" value="1"/>
</dbReference>
<proteinExistence type="predicted"/>
<evidence type="ECO:0000256" key="5">
    <source>
        <dbReference type="SAM" id="Phobius"/>
    </source>
</evidence>